<keyword evidence="3" id="KW-0378">Hydrolase</keyword>
<dbReference type="GO" id="GO:0004175">
    <property type="term" value="F:endopeptidase activity"/>
    <property type="evidence" value="ECO:0007669"/>
    <property type="project" value="UniProtKB-ARBA"/>
</dbReference>
<reference evidence="3 4" key="1">
    <citation type="journal article" date="2010" name="Int. J. Syst. Evol. Microbiol.">
        <title>Bacillus horneckiae sp. nov., isolated from a spacecraft-assembly clean room.</title>
        <authorList>
            <person name="Vaishampayan P."/>
            <person name="Probst A."/>
            <person name="Krishnamurthi S."/>
            <person name="Ghosh S."/>
            <person name="Osman S."/>
            <person name="McDowall A."/>
            <person name="Ruckmani A."/>
            <person name="Mayilraj S."/>
            <person name="Venkateswaran K."/>
        </authorList>
    </citation>
    <scope>NUCLEOTIDE SEQUENCE [LARGE SCALE GENOMIC DNA]</scope>
    <source>
        <strain evidence="4">1PO1SC</strain>
    </source>
</reference>
<dbReference type="RefSeq" id="WP_066192718.1">
    <property type="nucleotide sequence ID" value="NZ_JARMMB010000020.1"/>
</dbReference>
<evidence type="ECO:0000313" key="3">
    <source>
        <dbReference type="EMBL" id="PKG29644.1"/>
    </source>
</evidence>
<evidence type="ECO:0000259" key="2">
    <source>
        <dbReference type="Pfam" id="PF02517"/>
    </source>
</evidence>
<feature type="transmembrane region" description="Helical" evidence="1">
    <location>
        <begin position="130"/>
        <end position="149"/>
    </location>
</feature>
<keyword evidence="4" id="KW-1185">Reference proteome</keyword>
<evidence type="ECO:0000256" key="1">
    <source>
        <dbReference type="SAM" id="Phobius"/>
    </source>
</evidence>
<sequence>MVKNTFKSMNWTNKDMILMLFITFIVVPVIIELLLHQFFYFVFQDRLYSGTTTGFVMSLVFTVSVYSIALKPYGLKWADVGFRSFSKRYWKSIIGWLIILIVASVFLVLLMEQMKLGIENSKTNSMQSNLNWLTFTIAFISAAIISPLYEEIFYRGFIYKWFRVKWGVTAGILISSIIFTIVHIPTFNTLPVNFVSGVIFAWTYEKSGSILPAIIIHSLFNGTAVILTALA</sequence>
<keyword evidence="1" id="KW-0472">Membrane</keyword>
<keyword evidence="1" id="KW-0812">Transmembrane</keyword>
<feature type="transmembrane region" description="Helical" evidence="1">
    <location>
        <begin position="210"/>
        <end position="230"/>
    </location>
</feature>
<feature type="domain" description="CAAX prenyl protease 2/Lysostaphin resistance protein A-like" evidence="2">
    <location>
        <begin position="134"/>
        <end position="222"/>
    </location>
</feature>
<protein>
    <submittedName>
        <fullName evidence="3">CPBP family intramembrane metalloprotease</fullName>
    </submittedName>
</protein>
<evidence type="ECO:0000313" key="4">
    <source>
        <dbReference type="Proteomes" id="UP000233343"/>
    </source>
</evidence>
<feature type="transmembrane region" description="Helical" evidence="1">
    <location>
        <begin position="47"/>
        <end position="69"/>
    </location>
</feature>
<name>A0A2N0ZJH3_9BACI</name>
<keyword evidence="1" id="KW-1133">Transmembrane helix</keyword>
<keyword evidence="3" id="KW-0482">Metalloprotease</keyword>
<dbReference type="PANTHER" id="PTHR36435:SF1">
    <property type="entry name" value="CAAX AMINO TERMINAL PROTEASE FAMILY PROTEIN"/>
    <property type="match status" value="1"/>
</dbReference>
<dbReference type="GO" id="GO:0006508">
    <property type="term" value="P:proteolysis"/>
    <property type="evidence" value="ECO:0007669"/>
    <property type="project" value="UniProtKB-KW"/>
</dbReference>
<dbReference type="InterPro" id="IPR003675">
    <property type="entry name" value="Rce1/LyrA-like_dom"/>
</dbReference>
<dbReference type="Proteomes" id="UP000233343">
    <property type="component" value="Unassembled WGS sequence"/>
</dbReference>
<dbReference type="GO" id="GO:0080120">
    <property type="term" value="P:CAAX-box protein maturation"/>
    <property type="evidence" value="ECO:0007669"/>
    <property type="project" value="UniProtKB-ARBA"/>
</dbReference>
<dbReference type="Pfam" id="PF02517">
    <property type="entry name" value="Rce1-like"/>
    <property type="match status" value="1"/>
</dbReference>
<dbReference type="PANTHER" id="PTHR36435">
    <property type="entry name" value="SLR1288 PROTEIN"/>
    <property type="match status" value="1"/>
</dbReference>
<accession>A0A2N0ZJH3</accession>
<feature type="transmembrane region" description="Helical" evidence="1">
    <location>
        <begin position="89"/>
        <end position="110"/>
    </location>
</feature>
<dbReference type="AlphaFoldDB" id="A0A2N0ZJH3"/>
<dbReference type="GO" id="GO:0008237">
    <property type="term" value="F:metallopeptidase activity"/>
    <property type="evidence" value="ECO:0007669"/>
    <property type="project" value="UniProtKB-KW"/>
</dbReference>
<comment type="caution">
    <text evidence="3">The sequence shown here is derived from an EMBL/GenBank/DDBJ whole genome shotgun (WGS) entry which is preliminary data.</text>
</comment>
<keyword evidence="3" id="KW-0645">Protease</keyword>
<gene>
    <name evidence="3" type="ORF">CWS20_07190</name>
</gene>
<feature type="transmembrane region" description="Helical" evidence="1">
    <location>
        <begin position="161"/>
        <end position="182"/>
    </location>
</feature>
<organism evidence="3 4">
    <name type="scientific">Cytobacillus horneckiae</name>
    <dbReference type="NCBI Taxonomy" id="549687"/>
    <lineage>
        <taxon>Bacteria</taxon>
        <taxon>Bacillati</taxon>
        <taxon>Bacillota</taxon>
        <taxon>Bacilli</taxon>
        <taxon>Bacillales</taxon>
        <taxon>Bacillaceae</taxon>
        <taxon>Cytobacillus</taxon>
    </lineage>
</organism>
<proteinExistence type="predicted"/>
<dbReference type="EMBL" id="PISD01000013">
    <property type="protein sequence ID" value="PKG29644.1"/>
    <property type="molecule type" value="Genomic_DNA"/>
</dbReference>
<dbReference type="InterPro" id="IPR052710">
    <property type="entry name" value="CAAX_protease"/>
</dbReference>
<feature type="transmembrane region" description="Helical" evidence="1">
    <location>
        <begin position="16"/>
        <end position="35"/>
    </location>
</feature>